<dbReference type="Proteomes" id="UP000007015">
    <property type="component" value="Chromosome 5"/>
</dbReference>
<dbReference type="OMA" id="KWYHVRC"/>
<accession>A2Y3R6</accession>
<keyword evidence="2" id="KW-1185">Reference proteome</keyword>
<name>A2Y3R6_ORYSI</name>
<dbReference type="HOGENOM" id="CLU_158380_0_0_1"/>
<dbReference type="AlphaFoldDB" id="A2Y3R6"/>
<dbReference type="EMBL" id="CM000130">
    <property type="protein sequence ID" value="EAY97726.1"/>
    <property type="molecule type" value="Genomic_DNA"/>
</dbReference>
<dbReference type="Gramene" id="BGIOSGA018205-TA">
    <property type="protein sequence ID" value="BGIOSGA018205-PA"/>
    <property type="gene ID" value="BGIOSGA018205"/>
</dbReference>
<gene>
    <name evidence="1" type="ORF">OsI_19649</name>
</gene>
<dbReference type="InterPro" id="IPR004926">
    <property type="entry name" value="LEA_3a"/>
</dbReference>
<evidence type="ECO:0000313" key="1">
    <source>
        <dbReference type="EMBL" id="EAY97726.1"/>
    </source>
</evidence>
<dbReference type="PANTHER" id="PTHR33509:SF3">
    <property type="entry name" value="OS05G0362600 PROTEIN"/>
    <property type="match status" value="1"/>
</dbReference>
<protein>
    <submittedName>
        <fullName evidence="1">Uncharacterized protein</fullName>
    </submittedName>
</protein>
<reference evidence="1 2" key="1">
    <citation type="journal article" date="2005" name="PLoS Biol.">
        <title>The genomes of Oryza sativa: a history of duplications.</title>
        <authorList>
            <person name="Yu J."/>
            <person name="Wang J."/>
            <person name="Lin W."/>
            <person name="Li S."/>
            <person name="Li H."/>
            <person name="Zhou J."/>
            <person name="Ni P."/>
            <person name="Dong W."/>
            <person name="Hu S."/>
            <person name="Zeng C."/>
            <person name="Zhang J."/>
            <person name="Zhang Y."/>
            <person name="Li R."/>
            <person name="Xu Z."/>
            <person name="Li S."/>
            <person name="Li X."/>
            <person name="Zheng H."/>
            <person name="Cong L."/>
            <person name="Lin L."/>
            <person name="Yin J."/>
            <person name="Geng J."/>
            <person name="Li G."/>
            <person name="Shi J."/>
            <person name="Liu J."/>
            <person name="Lv H."/>
            <person name="Li J."/>
            <person name="Wang J."/>
            <person name="Deng Y."/>
            <person name="Ran L."/>
            <person name="Shi X."/>
            <person name="Wang X."/>
            <person name="Wu Q."/>
            <person name="Li C."/>
            <person name="Ren X."/>
            <person name="Wang J."/>
            <person name="Wang X."/>
            <person name="Li D."/>
            <person name="Liu D."/>
            <person name="Zhang X."/>
            <person name="Ji Z."/>
            <person name="Zhao W."/>
            <person name="Sun Y."/>
            <person name="Zhang Z."/>
            <person name="Bao J."/>
            <person name="Han Y."/>
            <person name="Dong L."/>
            <person name="Ji J."/>
            <person name="Chen P."/>
            <person name="Wu S."/>
            <person name="Liu J."/>
            <person name="Xiao Y."/>
            <person name="Bu D."/>
            <person name="Tan J."/>
            <person name="Yang L."/>
            <person name="Ye C."/>
            <person name="Zhang J."/>
            <person name="Xu J."/>
            <person name="Zhou Y."/>
            <person name="Yu Y."/>
            <person name="Zhang B."/>
            <person name="Zhuang S."/>
            <person name="Wei H."/>
            <person name="Liu B."/>
            <person name="Lei M."/>
            <person name="Yu H."/>
            <person name="Li Y."/>
            <person name="Xu H."/>
            <person name="Wei S."/>
            <person name="He X."/>
            <person name="Fang L."/>
            <person name="Zhang Z."/>
            <person name="Zhang Y."/>
            <person name="Huang X."/>
            <person name="Su Z."/>
            <person name="Tong W."/>
            <person name="Li J."/>
            <person name="Tong Z."/>
            <person name="Li S."/>
            <person name="Ye J."/>
            <person name="Wang L."/>
            <person name="Fang L."/>
            <person name="Lei T."/>
            <person name="Chen C."/>
            <person name="Chen H."/>
            <person name="Xu Z."/>
            <person name="Li H."/>
            <person name="Huang H."/>
            <person name="Zhang F."/>
            <person name="Xu H."/>
            <person name="Li N."/>
            <person name="Zhao C."/>
            <person name="Li S."/>
            <person name="Dong L."/>
            <person name="Huang Y."/>
            <person name="Li L."/>
            <person name="Xi Y."/>
            <person name="Qi Q."/>
            <person name="Li W."/>
            <person name="Zhang B."/>
            <person name="Hu W."/>
            <person name="Zhang Y."/>
            <person name="Tian X."/>
            <person name="Jiao Y."/>
            <person name="Liang X."/>
            <person name="Jin J."/>
            <person name="Gao L."/>
            <person name="Zheng W."/>
            <person name="Hao B."/>
            <person name="Liu S."/>
            <person name="Wang W."/>
            <person name="Yuan L."/>
            <person name="Cao M."/>
            <person name="McDermott J."/>
            <person name="Samudrala R."/>
            <person name="Wang J."/>
            <person name="Wong G.K."/>
            <person name="Yang H."/>
        </authorList>
    </citation>
    <scope>NUCLEOTIDE SEQUENCE [LARGE SCALE GENOMIC DNA]</scope>
    <source>
        <strain evidence="2">cv. 93-11</strain>
    </source>
</reference>
<dbReference type="PANTHER" id="PTHR33509">
    <property type="entry name" value="LATE EMBRYOGENIS ABUNDANT PROTEIN 2-RELATED"/>
    <property type="match status" value="1"/>
</dbReference>
<dbReference type="GO" id="GO:0006950">
    <property type="term" value="P:response to stress"/>
    <property type="evidence" value="ECO:0007669"/>
    <property type="project" value="TreeGrafter"/>
</dbReference>
<dbReference type="GO" id="GO:0005739">
    <property type="term" value="C:mitochondrion"/>
    <property type="evidence" value="ECO:0007669"/>
    <property type="project" value="TreeGrafter"/>
</dbReference>
<organism evidence="1 2">
    <name type="scientific">Oryza sativa subsp. indica</name>
    <name type="common">Rice</name>
    <dbReference type="NCBI Taxonomy" id="39946"/>
    <lineage>
        <taxon>Eukaryota</taxon>
        <taxon>Viridiplantae</taxon>
        <taxon>Streptophyta</taxon>
        <taxon>Embryophyta</taxon>
        <taxon>Tracheophyta</taxon>
        <taxon>Spermatophyta</taxon>
        <taxon>Magnoliopsida</taxon>
        <taxon>Liliopsida</taxon>
        <taxon>Poales</taxon>
        <taxon>Poaceae</taxon>
        <taxon>BOP clade</taxon>
        <taxon>Oryzoideae</taxon>
        <taxon>Oryzeae</taxon>
        <taxon>Oryzinae</taxon>
        <taxon>Oryza</taxon>
        <taxon>Oryza sativa</taxon>
    </lineage>
</organism>
<proteinExistence type="predicted"/>
<evidence type="ECO:0000313" key="2">
    <source>
        <dbReference type="Proteomes" id="UP000007015"/>
    </source>
</evidence>
<sequence length="145" mass="15729">MARVAASCVALLAQSKGDCISNAMRMSYTTITTSGIWNRLALYALPLAKIELEADGKWYHVRCRRGLSAAITAAEGSAKTIDDKAVKLGTAAKDVATATATTTEEKTAFWEPDPDTGYYRPVTGTKELDAADLRAEMLKQRMLHD</sequence>
<dbReference type="Pfam" id="PF03242">
    <property type="entry name" value="LEA_3a"/>
    <property type="match status" value="1"/>
</dbReference>